<reference evidence="7" key="1">
    <citation type="journal article" date="2020" name="J. Eukaryot. Microbiol.">
        <title>De novo Sequencing, Assembly and Annotation of the Transcriptome for the Free-Living Testate Amoeba Arcella intermedia.</title>
        <authorList>
            <person name="Ribeiro G.M."/>
            <person name="Porfirio-Sousa A.L."/>
            <person name="Maurer-Alcala X.X."/>
            <person name="Katz L.A."/>
            <person name="Lahr D.J.G."/>
        </authorList>
    </citation>
    <scope>NUCLEOTIDE SEQUENCE</scope>
</reference>
<evidence type="ECO:0000256" key="3">
    <source>
        <dbReference type="ARBA" id="ARBA00022837"/>
    </source>
</evidence>
<evidence type="ECO:0000256" key="4">
    <source>
        <dbReference type="ARBA" id="ARBA00023123"/>
    </source>
</evidence>
<organism evidence="7">
    <name type="scientific">Arcella intermedia</name>
    <dbReference type="NCBI Taxonomy" id="1963864"/>
    <lineage>
        <taxon>Eukaryota</taxon>
        <taxon>Amoebozoa</taxon>
        <taxon>Tubulinea</taxon>
        <taxon>Elardia</taxon>
        <taxon>Arcellinida</taxon>
        <taxon>Sphaerothecina</taxon>
        <taxon>Arcellidae</taxon>
        <taxon>Arcella</taxon>
    </lineage>
</organism>
<evidence type="ECO:0000256" key="5">
    <source>
        <dbReference type="ARBA" id="ARBA00023175"/>
    </source>
</evidence>
<dbReference type="AlphaFoldDB" id="A0A6B2LKL0"/>
<dbReference type="InterPro" id="IPR018247">
    <property type="entry name" value="EF_Hand_1_Ca_BS"/>
</dbReference>
<evidence type="ECO:0000313" key="7">
    <source>
        <dbReference type="EMBL" id="NDV37669.1"/>
    </source>
</evidence>
<accession>A0A6B2LKL0</accession>
<name>A0A6B2LKL0_9EUKA</name>
<dbReference type="SMART" id="SM00054">
    <property type="entry name" value="EFh"/>
    <property type="match status" value="4"/>
</dbReference>
<dbReference type="Pfam" id="PF13499">
    <property type="entry name" value="EF-hand_7"/>
    <property type="match status" value="2"/>
</dbReference>
<dbReference type="SUPFAM" id="SSF47473">
    <property type="entry name" value="EF-hand"/>
    <property type="match status" value="1"/>
</dbReference>
<dbReference type="GO" id="GO:0005509">
    <property type="term" value="F:calcium ion binding"/>
    <property type="evidence" value="ECO:0007669"/>
    <property type="project" value="InterPro"/>
</dbReference>
<feature type="domain" description="EF-hand" evidence="6">
    <location>
        <begin position="63"/>
        <end position="93"/>
    </location>
</feature>
<protein>
    <recommendedName>
        <fullName evidence="6">EF-hand domain-containing protein</fullName>
    </recommendedName>
</protein>
<dbReference type="Gene3D" id="1.10.238.10">
    <property type="entry name" value="EF-hand"/>
    <property type="match status" value="1"/>
</dbReference>
<feature type="domain" description="EF-hand" evidence="6">
    <location>
        <begin position="95"/>
        <end position="130"/>
    </location>
</feature>
<evidence type="ECO:0000256" key="2">
    <source>
        <dbReference type="ARBA" id="ARBA00022737"/>
    </source>
</evidence>
<feature type="domain" description="EF-hand" evidence="6">
    <location>
        <begin position="136"/>
        <end position="171"/>
    </location>
</feature>
<dbReference type="PANTHER" id="PTHR45942">
    <property type="entry name" value="PROTEIN PHOSPATASE 3 REGULATORY SUBUNIT B ALPHA ISOFORM TYPE 1"/>
    <property type="match status" value="1"/>
</dbReference>
<keyword evidence="4" id="KW-0518">Myosin</keyword>
<dbReference type="PROSITE" id="PS00018">
    <property type="entry name" value="EF_HAND_1"/>
    <property type="match status" value="4"/>
</dbReference>
<dbReference type="PRINTS" id="PR00450">
    <property type="entry name" value="RECOVERIN"/>
</dbReference>
<evidence type="ECO:0000256" key="1">
    <source>
        <dbReference type="ARBA" id="ARBA00022723"/>
    </source>
</evidence>
<dbReference type="PROSITE" id="PS50222">
    <property type="entry name" value="EF_HAND_2"/>
    <property type="match status" value="4"/>
</dbReference>
<keyword evidence="1" id="KW-0479">Metal-binding</keyword>
<keyword evidence="2" id="KW-0677">Repeat</keyword>
<proteinExistence type="predicted"/>
<dbReference type="InterPro" id="IPR011992">
    <property type="entry name" value="EF-hand-dom_pair"/>
</dbReference>
<dbReference type="EMBL" id="GIBP01008700">
    <property type="protein sequence ID" value="NDV37669.1"/>
    <property type="molecule type" value="Transcribed_RNA"/>
</dbReference>
<dbReference type="GO" id="GO:0016459">
    <property type="term" value="C:myosin complex"/>
    <property type="evidence" value="ECO:0007669"/>
    <property type="project" value="UniProtKB-KW"/>
</dbReference>
<dbReference type="InterPro" id="IPR002048">
    <property type="entry name" value="EF_hand_dom"/>
</dbReference>
<keyword evidence="5" id="KW-0505">Motor protein</keyword>
<evidence type="ECO:0000259" key="6">
    <source>
        <dbReference type="PROSITE" id="PS50222"/>
    </source>
</evidence>
<keyword evidence="3" id="KW-0106">Calcium</keyword>
<dbReference type="CDD" id="cd00051">
    <property type="entry name" value="EFh"/>
    <property type="match status" value="1"/>
</dbReference>
<feature type="domain" description="EF-hand" evidence="6">
    <location>
        <begin position="26"/>
        <end position="61"/>
    </location>
</feature>
<sequence length="181" mass="20821">MGNRETTTLSPQEVEQMKALSNFSETELKRLHRRFRKLDTDGSGTLTIDEFMNIPELAVNPLLERVVQIFDENKDNEIQFSEFIQALSIFSDKGNKEEKLKFAFRVYDIDGDGFISNGELFQVLKMMVGSNLTDVQLQQIVDKTILEGDDDKDGKISYEEFKKMITNIDEIEDKMTVSFGE</sequence>
<dbReference type="FunFam" id="1.10.238.10:FF:000001">
    <property type="entry name" value="Calmodulin 1"/>
    <property type="match status" value="1"/>
</dbReference>